<evidence type="ECO:0000256" key="3">
    <source>
        <dbReference type="ARBA" id="ARBA00022723"/>
    </source>
</evidence>
<dbReference type="GO" id="GO:0005506">
    <property type="term" value="F:iron ion binding"/>
    <property type="evidence" value="ECO:0007669"/>
    <property type="project" value="InterPro"/>
</dbReference>
<dbReference type="RefSeq" id="WP_143020308.1">
    <property type="nucleotide sequence ID" value="NZ_FNCN01000015.1"/>
</dbReference>
<feature type="compositionally biased region" description="Polar residues" evidence="8">
    <location>
        <begin position="60"/>
        <end position="71"/>
    </location>
</feature>
<gene>
    <name evidence="9" type="ORF">SAMN05421505_11584</name>
</gene>
<dbReference type="SUPFAM" id="SSF48264">
    <property type="entry name" value="Cytochrome P450"/>
    <property type="match status" value="1"/>
</dbReference>
<sequence length="383" mass="42571">MLDAPSTLLWCREQPVMRVTLPSGDAAWLVTRYTDVKALLGDRRLSRDLSRPGTPRMSKENTLFQDPNVNQDPPDHTRMRRLIARAFTASRVERLRAYTEGIVEEMLDAVEEKGPPADLHATLTFPLTIRILCELLGVPTEDQREFTAWTDTYLSLGKYPKELVAANNAKLDAYINALIDTKRANPGEDLISGLIAVRDEDSSRFNDYELYYWSKSLLMGGYETTANHLGASIITLLTNPDALATLREDLTLVPRAVEEILRVQVVFSSIASLRYVKEDIEVAGTTIPAGSGVILAMESANRDETVFPDPATVDFDRPPRPHLTFSTGPHHCAGSALARMEMQVALTGVLRRFPGLTLACDPLELKRSSGVMIEGFEEVPVTW</sequence>
<dbReference type="PANTHER" id="PTHR46696">
    <property type="entry name" value="P450, PUTATIVE (EUROFUNG)-RELATED"/>
    <property type="match status" value="1"/>
</dbReference>
<proteinExistence type="inferred from homology"/>
<dbReference type="Pfam" id="PF00067">
    <property type="entry name" value="p450"/>
    <property type="match status" value="1"/>
</dbReference>
<keyword evidence="10" id="KW-1185">Reference proteome</keyword>
<dbReference type="GO" id="GO:0020037">
    <property type="term" value="F:heme binding"/>
    <property type="evidence" value="ECO:0007669"/>
    <property type="project" value="InterPro"/>
</dbReference>
<dbReference type="InterPro" id="IPR001128">
    <property type="entry name" value="Cyt_P450"/>
</dbReference>
<feature type="region of interest" description="Disordered" evidence="8">
    <location>
        <begin position="47"/>
        <end position="75"/>
    </location>
</feature>
<reference evidence="9 10" key="1">
    <citation type="submission" date="2016-10" db="EMBL/GenBank/DDBJ databases">
        <authorList>
            <person name="de Groot N.N."/>
        </authorList>
    </citation>
    <scope>NUCLEOTIDE SEQUENCE [LARGE SCALE GENOMIC DNA]</scope>
    <source>
        <strain evidence="9 10">CPCC 201354</strain>
    </source>
</reference>
<organism evidence="9 10">
    <name type="scientific">Sinosporangium album</name>
    <dbReference type="NCBI Taxonomy" id="504805"/>
    <lineage>
        <taxon>Bacteria</taxon>
        <taxon>Bacillati</taxon>
        <taxon>Actinomycetota</taxon>
        <taxon>Actinomycetes</taxon>
        <taxon>Streptosporangiales</taxon>
        <taxon>Streptosporangiaceae</taxon>
        <taxon>Sinosporangium</taxon>
    </lineage>
</organism>
<accession>A0A1G8C7D8</accession>
<dbReference type="PANTHER" id="PTHR46696:SF1">
    <property type="entry name" value="CYTOCHROME P450 YJIB-RELATED"/>
    <property type="match status" value="1"/>
</dbReference>
<name>A0A1G8C7D8_9ACTN</name>
<evidence type="ECO:0000256" key="4">
    <source>
        <dbReference type="ARBA" id="ARBA00023002"/>
    </source>
</evidence>
<evidence type="ECO:0000256" key="2">
    <source>
        <dbReference type="ARBA" id="ARBA00022617"/>
    </source>
</evidence>
<protein>
    <submittedName>
        <fullName evidence="9">Cytochrome P450</fullName>
    </submittedName>
</protein>
<dbReference type="InterPro" id="IPR002397">
    <property type="entry name" value="Cyt_P450_B"/>
</dbReference>
<dbReference type="AlphaFoldDB" id="A0A1G8C7D8"/>
<evidence type="ECO:0000256" key="5">
    <source>
        <dbReference type="ARBA" id="ARBA00023004"/>
    </source>
</evidence>
<dbReference type="PRINTS" id="PR00385">
    <property type="entry name" value="P450"/>
</dbReference>
<dbReference type="FunFam" id="1.10.630.10:FF:000018">
    <property type="entry name" value="Cytochrome P450 monooxygenase"/>
    <property type="match status" value="1"/>
</dbReference>
<evidence type="ECO:0000256" key="1">
    <source>
        <dbReference type="ARBA" id="ARBA00010617"/>
    </source>
</evidence>
<dbReference type="PROSITE" id="PS00086">
    <property type="entry name" value="CYTOCHROME_P450"/>
    <property type="match status" value="1"/>
</dbReference>
<dbReference type="InterPro" id="IPR017972">
    <property type="entry name" value="Cyt_P450_CS"/>
</dbReference>
<dbReference type="GO" id="GO:0016705">
    <property type="term" value="F:oxidoreductase activity, acting on paired donors, with incorporation or reduction of molecular oxygen"/>
    <property type="evidence" value="ECO:0007669"/>
    <property type="project" value="InterPro"/>
</dbReference>
<evidence type="ECO:0000313" key="10">
    <source>
        <dbReference type="Proteomes" id="UP000198923"/>
    </source>
</evidence>
<keyword evidence="2 7" id="KW-0349">Heme</keyword>
<dbReference type="STRING" id="504805.SAMN05421505_11584"/>
<evidence type="ECO:0000256" key="7">
    <source>
        <dbReference type="RuleBase" id="RU000461"/>
    </source>
</evidence>
<dbReference type="EMBL" id="FNCN01000015">
    <property type="protein sequence ID" value="SDH41298.1"/>
    <property type="molecule type" value="Genomic_DNA"/>
</dbReference>
<comment type="similarity">
    <text evidence="1 7">Belongs to the cytochrome P450 family.</text>
</comment>
<dbReference type="OrthoDB" id="4133219at2"/>
<dbReference type="PRINTS" id="PR00359">
    <property type="entry name" value="BP450"/>
</dbReference>
<dbReference type="GO" id="GO:0004497">
    <property type="term" value="F:monooxygenase activity"/>
    <property type="evidence" value="ECO:0007669"/>
    <property type="project" value="UniProtKB-KW"/>
</dbReference>
<dbReference type="Gene3D" id="1.10.630.10">
    <property type="entry name" value="Cytochrome P450"/>
    <property type="match status" value="1"/>
</dbReference>
<dbReference type="Proteomes" id="UP000198923">
    <property type="component" value="Unassembled WGS sequence"/>
</dbReference>
<keyword evidence="5 7" id="KW-0408">Iron</keyword>
<evidence type="ECO:0000256" key="8">
    <source>
        <dbReference type="SAM" id="MobiDB-lite"/>
    </source>
</evidence>
<keyword evidence="3 7" id="KW-0479">Metal-binding</keyword>
<evidence type="ECO:0000313" key="9">
    <source>
        <dbReference type="EMBL" id="SDH41298.1"/>
    </source>
</evidence>
<dbReference type="CDD" id="cd11031">
    <property type="entry name" value="Cyp158A-like"/>
    <property type="match status" value="1"/>
</dbReference>
<evidence type="ECO:0000256" key="6">
    <source>
        <dbReference type="ARBA" id="ARBA00023033"/>
    </source>
</evidence>
<keyword evidence="4 7" id="KW-0560">Oxidoreductase</keyword>
<dbReference type="InterPro" id="IPR036396">
    <property type="entry name" value="Cyt_P450_sf"/>
</dbReference>
<keyword evidence="6 7" id="KW-0503">Monooxygenase</keyword>